<protein>
    <submittedName>
        <fullName evidence="1">Uncharacterized protein</fullName>
    </submittedName>
</protein>
<evidence type="ECO:0000313" key="2">
    <source>
        <dbReference type="Proteomes" id="UP000654075"/>
    </source>
</evidence>
<organism evidence="1 2">
    <name type="scientific">Polarella glacialis</name>
    <name type="common">Dinoflagellate</name>
    <dbReference type="NCBI Taxonomy" id="89957"/>
    <lineage>
        <taxon>Eukaryota</taxon>
        <taxon>Sar</taxon>
        <taxon>Alveolata</taxon>
        <taxon>Dinophyceae</taxon>
        <taxon>Suessiales</taxon>
        <taxon>Suessiaceae</taxon>
        <taxon>Polarella</taxon>
    </lineage>
</organism>
<feature type="non-terminal residue" evidence="1">
    <location>
        <position position="1"/>
    </location>
</feature>
<proteinExistence type="predicted"/>
<dbReference type="AlphaFoldDB" id="A0A813F0N4"/>
<name>A0A813F0N4_POLGL</name>
<gene>
    <name evidence="1" type="ORF">PGLA1383_LOCUS23929</name>
</gene>
<keyword evidence="2" id="KW-1185">Reference proteome</keyword>
<dbReference type="EMBL" id="CAJNNV010018407">
    <property type="protein sequence ID" value="CAE8605832.1"/>
    <property type="molecule type" value="Genomic_DNA"/>
</dbReference>
<accession>A0A813F0N4</accession>
<dbReference type="Gene3D" id="1.25.40.10">
    <property type="entry name" value="Tetratricopeptide repeat domain"/>
    <property type="match status" value="1"/>
</dbReference>
<reference evidence="1" key="1">
    <citation type="submission" date="2021-02" db="EMBL/GenBank/DDBJ databases">
        <authorList>
            <person name="Dougan E. K."/>
            <person name="Rhodes N."/>
            <person name="Thang M."/>
            <person name="Chan C."/>
        </authorList>
    </citation>
    <scope>NUCLEOTIDE SEQUENCE</scope>
</reference>
<comment type="caution">
    <text evidence="1">The sequence shown here is derived from an EMBL/GenBank/DDBJ whole genome shotgun (WGS) entry which is preliminary data.</text>
</comment>
<sequence length="312" mass="33205">RVAEFERTKECICSCSRCSAQLDDARCFPCGASSTAATTKTTPTTTATAKATAKTTPTATATAKATTTAATTTTKTSTTTANVFCGGVLRMDRGGRFLSCDSCGGRPDQSMAQVMLEAESGLALALDELEAALDEDCEAEVGSLAALQPVHPCHHLTYRLARLRADLAAATGDRQAEVAALLPACRALEGSRTRGLDYKTLADALSAAGDVDAAHLWCRKALATLRISHQEDHPYVKAPRWCVLLSLMSLRELSVRSGLERLHDTIPSLTSFAFEQGKIYFRKLSVMPETQQLLSHLAQVQSSFGNGGGWGS</sequence>
<dbReference type="InterPro" id="IPR011990">
    <property type="entry name" value="TPR-like_helical_dom_sf"/>
</dbReference>
<evidence type="ECO:0000313" key="1">
    <source>
        <dbReference type="EMBL" id="CAE8605832.1"/>
    </source>
</evidence>
<dbReference type="Proteomes" id="UP000654075">
    <property type="component" value="Unassembled WGS sequence"/>
</dbReference>